<dbReference type="GO" id="GO:0005634">
    <property type="term" value="C:nucleus"/>
    <property type="evidence" value="ECO:0007669"/>
    <property type="project" value="InterPro"/>
</dbReference>
<feature type="region of interest" description="Disordered" evidence="3">
    <location>
        <begin position="1"/>
        <end position="31"/>
    </location>
</feature>
<feature type="compositionally biased region" description="Acidic residues" evidence="3">
    <location>
        <begin position="118"/>
        <end position="129"/>
    </location>
</feature>
<comment type="similarity">
    <text evidence="1 2">Belongs to the nucleosome assembly protein (NAP) family.</text>
</comment>
<evidence type="ECO:0000313" key="4">
    <source>
        <dbReference type="Ensembl" id="ENSSSUP00005017355.1"/>
    </source>
</evidence>
<evidence type="ECO:0000313" key="5">
    <source>
        <dbReference type="Proteomes" id="UP000472268"/>
    </source>
</evidence>
<dbReference type="Gene3D" id="3.30.1120.90">
    <property type="entry name" value="Nucleosome assembly protein"/>
    <property type="match status" value="1"/>
</dbReference>
<sequence length="209" mass="24486">STDSFKEQSELDQDLDDVEEVEEEETGEETKIKAHQLTVQMMQNPQILAALQERLDGLVETPTVNALKNLQVKCAQKEAKFYEEVHDLERKYAVLYQPLFDKRFEIINAIYEPMEEECEWKPDEEDEISEELKEKAKIEDEKKDEEKEDPKGIPEFWLTVFKNVDLLSDMVQEHDEPILKHLKDIKVKFSDAGQPMSFVSINKLQNSEH</sequence>
<reference evidence="4 5" key="1">
    <citation type="submission" date="2019-05" db="EMBL/GenBank/DDBJ databases">
        <title>A Chromosome-scale Meerkat (S. suricatta) Genome Assembly.</title>
        <authorList>
            <person name="Dudchenko O."/>
            <person name="Lieberman Aiden E."/>
            <person name="Tung J."/>
            <person name="Barreiro L.B."/>
            <person name="Clutton-Brock T.H."/>
        </authorList>
    </citation>
    <scope>NUCLEOTIDE SEQUENCE [LARGE SCALE GENOMIC DNA]</scope>
</reference>
<evidence type="ECO:0008006" key="6">
    <source>
        <dbReference type="Google" id="ProtNLM"/>
    </source>
</evidence>
<dbReference type="AlphaFoldDB" id="A0A673U7Q5"/>
<accession>A0A673U7Q5</accession>
<dbReference type="PANTHER" id="PTHR11875">
    <property type="entry name" value="TESTIS-SPECIFIC Y-ENCODED PROTEIN"/>
    <property type="match status" value="1"/>
</dbReference>
<feature type="region of interest" description="Disordered" evidence="3">
    <location>
        <begin position="118"/>
        <end position="150"/>
    </location>
</feature>
<evidence type="ECO:0000256" key="3">
    <source>
        <dbReference type="SAM" id="MobiDB-lite"/>
    </source>
</evidence>
<evidence type="ECO:0000256" key="1">
    <source>
        <dbReference type="ARBA" id="ARBA00009947"/>
    </source>
</evidence>
<evidence type="ECO:0000256" key="2">
    <source>
        <dbReference type="RuleBase" id="RU003876"/>
    </source>
</evidence>
<dbReference type="OMA" id="WYNIISH"/>
<dbReference type="GO" id="GO:0006334">
    <property type="term" value="P:nucleosome assembly"/>
    <property type="evidence" value="ECO:0007669"/>
    <property type="project" value="InterPro"/>
</dbReference>
<reference evidence="4" key="2">
    <citation type="submission" date="2025-08" db="UniProtKB">
        <authorList>
            <consortium name="Ensembl"/>
        </authorList>
    </citation>
    <scope>IDENTIFICATION</scope>
</reference>
<dbReference type="Ensembl" id="ENSSSUT00005019784.1">
    <property type="protein sequence ID" value="ENSSSUP00005017355.1"/>
    <property type="gene ID" value="ENSSSUG00005011210.1"/>
</dbReference>
<dbReference type="Gene3D" id="1.20.5.1500">
    <property type="match status" value="1"/>
</dbReference>
<organism evidence="4 5">
    <name type="scientific">Suricata suricatta</name>
    <name type="common">Meerkat</name>
    <dbReference type="NCBI Taxonomy" id="37032"/>
    <lineage>
        <taxon>Eukaryota</taxon>
        <taxon>Metazoa</taxon>
        <taxon>Chordata</taxon>
        <taxon>Craniata</taxon>
        <taxon>Vertebrata</taxon>
        <taxon>Euteleostomi</taxon>
        <taxon>Mammalia</taxon>
        <taxon>Eutheria</taxon>
        <taxon>Laurasiatheria</taxon>
        <taxon>Carnivora</taxon>
        <taxon>Feliformia</taxon>
        <taxon>Herpestidae</taxon>
        <taxon>Suricata</taxon>
    </lineage>
</organism>
<dbReference type="SUPFAM" id="SSF143113">
    <property type="entry name" value="NAP-like"/>
    <property type="match status" value="1"/>
</dbReference>
<proteinExistence type="inferred from homology"/>
<feature type="compositionally biased region" description="Basic and acidic residues" evidence="3">
    <location>
        <begin position="130"/>
        <end position="150"/>
    </location>
</feature>
<dbReference type="Pfam" id="PF00956">
    <property type="entry name" value="NAP"/>
    <property type="match status" value="1"/>
</dbReference>
<name>A0A673U7Q5_SURSU</name>
<reference evidence="4" key="3">
    <citation type="submission" date="2025-09" db="UniProtKB">
        <authorList>
            <consortium name="Ensembl"/>
        </authorList>
    </citation>
    <scope>IDENTIFICATION</scope>
</reference>
<dbReference type="Proteomes" id="UP000472268">
    <property type="component" value="Chromosome 8"/>
</dbReference>
<keyword evidence="5" id="KW-1185">Reference proteome</keyword>
<feature type="compositionally biased region" description="Acidic residues" evidence="3">
    <location>
        <begin position="10"/>
        <end position="27"/>
    </location>
</feature>
<dbReference type="InterPro" id="IPR002164">
    <property type="entry name" value="NAP_family"/>
</dbReference>
<dbReference type="InterPro" id="IPR037231">
    <property type="entry name" value="NAP-like_sf"/>
</dbReference>
<protein>
    <recommendedName>
        <fullName evidence="6">Nucleosome assembly protein 1 like 1</fullName>
    </recommendedName>
</protein>
<dbReference type="FunFam" id="1.20.5.1500:FF:000001">
    <property type="entry name" value="Nucleosome assembly protein 1-like 1"/>
    <property type="match status" value="1"/>
</dbReference>